<dbReference type="InterPro" id="IPR006439">
    <property type="entry name" value="HAD-SF_hydro_IA"/>
</dbReference>
<dbReference type="STRING" id="665126.ABB55_17605"/>
<dbReference type="AlphaFoldDB" id="A0A0P6W5P3"/>
<dbReference type="CDD" id="cd02604">
    <property type="entry name" value="HAD_5NT"/>
    <property type="match status" value="1"/>
</dbReference>
<dbReference type="SFLD" id="SFLDS00003">
    <property type="entry name" value="Haloacid_Dehalogenase"/>
    <property type="match status" value="1"/>
</dbReference>
<dbReference type="Gene3D" id="3.40.50.1000">
    <property type="entry name" value="HAD superfamily/HAD-like"/>
    <property type="match status" value="1"/>
</dbReference>
<dbReference type="PANTHER" id="PTHR12725:SF117">
    <property type="entry name" value="HALOACID DEHALOGENASE-LIKE HYDROLASE"/>
    <property type="match status" value="1"/>
</dbReference>
<reference evidence="1 2" key="2">
    <citation type="submission" date="2015-10" db="EMBL/GenBank/DDBJ databases">
        <title>Draft Genome Sequence of Prosthecomicrobium hirschii ATCC 27832.</title>
        <authorList>
            <person name="Daniel J."/>
            <person name="Givan S.A."/>
            <person name="Brun Y.V."/>
            <person name="Brown P.J."/>
        </authorList>
    </citation>
    <scope>NUCLEOTIDE SEQUENCE [LARGE SCALE GENOMIC DNA]</scope>
    <source>
        <strain evidence="1 2">16</strain>
    </source>
</reference>
<dbReference type="SUPFAM" id="SSF56784">
    <property type="entry name" value="HAD-like"/>
    <property type="match status" value="1"/>
</dbReference>
<dbReference type="RefSeq" id="WP_054359964.1">
    <property type="nucleotide sequence ID" value="NZ_JAPCYQ010000001.1"/>
</dbReference>
<accession>A0A0P6W5P3</accession>
<proteinExistence type="predicted"/>
<sequence length="248" mass="27996">MLASDFHPGTETAPADPATRFGHVETWIFDLDNTLYPAHTNLFAQVDVRIRDFVQRLLKTSHDDAQRLQRDYYRTYGTTLRGLMIEHGISPDEFLEYVHDIDHSAVAPDPVLGAAIERLPGRKFIMTNGTRRHAEKTAIALGIQHHFEDIFDIVAAGLLPKPHRETYDIFLGQHGIEPARAAMFEDLARNLAVPHALGMRTVLVVPQGTREVFREAWEMEGRDEPHVEYVTDDLAHFVARLADARAAG</sequence>
<reference evidence="1 2" key="1">
    <citation type="submission" date="2015-09" db="EMBL/GenBank/DDBJ databases">
        <authorList>
            <person name="Jackson K.R."/>
            <person name="Lunt B.L."/>
            <person name="Fisher J.N.B."/>
            <person name="Gardner A.V."/>
            <person name="Bailey M.E."/>
            <person name="Deus L.M."/>
            <person name="Earl A.S."/>
            <person name="Gibby P.D."/>
            <person name="Hartmann K.A."/>
            <person name="Liu J.E."/>
            <person name="Manci A.M."/>
            <person name="Nielsen D.A."/>
            <person name="Solomon M.B."/>
            <person name="Breakwell D.P."/>
            <person name="Burnett S.H."/>
            <person name="Grose J.H."/>
        </authorList>
    </citation>
    <scope>NUCLEOTIDE SEQUENCE [LARGE SCALE GENOMIC DNA]</scope>
    <source>
        <strain evidence="1 2">16</strain>
    </source>
</reference>
<dbReference type="EMBL" id="LJYW01000001">
    <property type="protein sequence ID" value="KPL53800.1"/>
    <property type="molecule type" value="Genomic_DNA"/>
</dbReference>
<keyword evidence="1" id="KW-0378">Hydrolase</keyword>
<dbReference type="Gene3D" id="1.10.150.450">
    <property type="match status" value="1"/>
</dbReference>
<dbReference type="Pfam" id="PF00702">
    <property type="entry name" value="Hydrolase"/>
    <property type="match status" value="1"/>
</dbReference>
<dbReference type="InterPro" id="IPR023214">
    <property type="entry name" value="HAD_sf"/>
</dbReference>
<dbReference type="PANTHER" id="PTHR12725">
    <property type="entry name" value="HALOACID DEHALOGENASE-LIKE HYDROLASE"/>
    <property type="match status" value="1"/>
</dbReference>
<name>A0A0P6W5P3_9HYPH</name>
<dbReference type="SFLD" id="SFLDG01132">
    <property type="entry name" value="C1.5.3:_5'-Nucleotidase_Like"/>
    <property type="match status" value="1"/>
</dbReference>
<dbReference type="InterPro" id="IPR036412">
    <property type="entry name" value="HAD-like_sf"/>
</dbReference>
<organism evidence="1 2">
    <name type="scientific">Prosthecodimorpha hirschii</name>
    <dbReference type="NCBI Taxonomy" id="665126"/>
    <lineage>
        <taxon>Bacteria</taxon>
        <taxon>Pseudomonadati</taxon>
        <taxon>Pseudomonadota</taxon>
        <taxon>Alphaproteobacteria</taxon>
        <taxon>Hyphomicrobiales</taxon>
        <taxon>Ancalomicrobiaceae</taxon>
        <taxon>Prosthecodimorpha</taxon>
    </lineage>
</organism>
<dbReference type="NCBIfam" id="TIGR01993">
    <property type="entry name" value="Pyr-5-nucltdase"/>
    <property type="match status" value="1"/>
</dbReference>
<evidence type="ECO:0000313" key="2">
    <source>
        <dbReference type="Proteomes" id="UP000048984"/>
    </source>
</evidence>
<gene>
    <name evidence="1" type="ORF">ABB55_17605</name>
</gene>
<dbReference type="NCBIfam" id="TIGR01509">
    <property type="entry name" value="HAD-SF-IA-v3"/>
    <property type="match status" value="1"/>
</dbReference>
<protein>
    <submittedName>
        <fullName evidence="1">HAD family hydrolase</fullName>
    </submittedName>
</protein>
<dbReference type="Proteomes" id="UP000048984">
    <property type="component" value="Unassembled WGS sequence"/>
</dbReference>
<evidence type="ECO:0000313" key="1">
    <source>
        <dbReference type="EMBL" id="KPL53800.1"/>
    </source>
</evidence>
<comment type="caution">
    <text evidence="1">The sequence shown here is derived from an EMBL/GenBank/DDBJ whole genome shotgun (WGS) entry which is preliminary data.</text>
</comment>
<keyword evidence="2" id="KW-1185">Reference proteome</keyword>
<dbReference type="InterPro" id="IPR010237">
    <property type="entry name" value="Pyr-5-nucltdase"/>
</dbReference>
<dbReference type="SFLD" id="SFLDG01129">
    <property type="entry name" value="C1.5:_HAD__Beta-PGM__Phosphata"/>
    <property type="match status" value="1"/>
</dbReference>
<dbReference type="GO" id="GO:0016787">
    <property type="term" value="F:hydrolase activity"/>
    <property type="evidence" value="ECO:0007669"/>
    <property type="project" value="UniProtKB-KW"/>
</dbReference>